<dbReference type="InterPro" id="IPR036691">
    <property type="entry name" value="Endo/exonu/phosph_ase_sf"/>
</dbReference>
<dbReference type="AlphaFoldDB" id="A0AAW1VEU8"/>
<name>A0AAW1VEU8_9CUCU</name>
<evidence type="ECO:0000259" key="1">
    <source>
        <dbReference type="PROSITE" id="PS50878"/>
    </source>
</evidence>
<dbReference type="PROSITE" id="PS50878">
    <property type="entry name" value="RT_POL"/>
    <property type="match status" value="1"/>
</dbReference>
<reference evidence="2 3" key="1">
    <citation type="submission" date="2023-03" db="EMBL/GenBank/DDBJ databases">
        <title>Genome insight into feeding habits of ladybird beetles.</title>
        <authorList>
            <person name="Li H.-S."/>
            <person name="Huang Y.-H."/>
            <person name="Pang H."/>
        </authorList>
    </citation>
    <scope>NUCLEOTIDE SEQUENCE [LARGE SCALE GENOMIC DNA]</scope>
    <source>
        <strain evidence="2">SYSU_2023b</strain>
        <tissue evidence="2">Whole body</tissue>
    </source>
</reference>
<accession>A0AAW1VEU8</accession>
<dbReference type="Gene3D" id="3.60.10.10">
    <property type="entry name" value="Endonuclease/exonuclease/phosphatase"/>
    <property type="match status" value="1"/>
</dbReference>
<dbReference type="GO" id="GO:0003824">
    <property type="term" value="F:catalytic activity"/>
    <property type="evidence" value="ECO:0007669"/>
    <property type="project" value="InterPro"/>
</dbReference>
<proteinExistence type="predicted"/>
<evidence type="ECO:0000313" key="3">
    <source>
        <dbReference type="Proteomes" id="UP001431783"/>
    </source>
</evidence>
<dbReference type="InterPro" id="IPR000477">
    <property type="entry name" value="RT_dom"/>
</dbReference>
<protein>
    <recommendedName>
        <fullName evidence="1">Reverse transcriptase domain-containing protein</fullName>
    </recommendedName>
</protein>
<comment type="caution">
    <text evidence="2">The sequence shown here is derived from an EMBL/GenBank/DDBJ whole genome shotgun (WGS) entry which is preliminary data.</text>
</comment>
<dbReference type="SUPFAM" id="SSF56672">
    <property type="entry name" value="DNA/RNA polymerases"/>
    <property type="match status" value="1"/>
</dbReference>
<dbReference type="PANTHER" id="PTHR33332">
    <property type="entry name" value="REVERSE TRANSCRIPTASE DOMAIN-CONTAINING PROTEIN"/>
    <property type="match status" value="1"/>
</dbReference>
<dbReference type="Pfam" id="PF03372">
    <property type="entry name" value="Exo_endo_phos"/>
    <property type="match status" value="1"/>
</dbReference>
<dbReference type="Proteomes" id="UP001431783">
    <property type="component" value="Unassembled WGS sequence"/>
</dbReference>
<evidence type="ECO:0000313" key="2">
    <source>
        <dbReference type="EMBL" id="KAK9891457.1"/>
    </source>
</evidence>
<keyword evidence="3" id="KW-1185">Reference proteome</keyword>
<sequence>MLNEDILYLNIPNYRLVTHFSRKNSIHGGSCIYVRDSLFLCTHILNVGHFSIEGHVEVCGISVRTKNCTGVLNVLSVYRPCLGNFIRFIDCLSSALRNLVGGNSYLFIAGDLNVDFLSDSLNRNILCDFIDSFALSSAVSEYTRVFTNNTGYTSRSCLDYILTNLNSGQYKSHVVNPCLSDHFSVLVEFQLTCLSEDTSVRVCRLRRTDEGLATFKCLVGSYEYWDQIINTAGLELAFVGVIDVLNDFLERTNPIVQSGNFRNKNISKPWITREIIDNARYLKNLFWLVSQSASAELKSEYKRGLRDHKLQIERSKQLYHKFRIENSRNRTRELWKIVSEQVGFRGNSVSINLNWRGTLETENSKVADIFVKYFVSVGRTMWCDYFGSNMILPPTTCDLSGKSMFLKPVNESSLMRMINDMKACSTVGLDGLSTSIIKLISEDIAGHLVNLINRSFSEGIFPNILKQAVVVPVFKKGDATLPDNYRQISVLGGISKVLEYVFYTQVVDFLETNDLISSSQHGFRRGRSTETATIGMFNIIYEKLDEGNIVVTLFFDLSKAFDLMCSDIAVEKFYNLGLRGVCCSWLMSYLKDRSIRVRVNGCMSEECVAALGVPQGSILGPLLFVLFMNDLPEYIQEGVTFMYADDISVVLWGSSTEEVQVKIEKVCDQVEAWCQRNRLILNEGKTVQLQFHNYRVPSNMLVNTNNREIQYLGCFLDSELRWDSHVDHVCRKLSRGYYALLQLRSSIAQDDLIGVYYSIIHTHLSYNTLLWGISIDWRRVFIAQKRIIRLLFRLHPTESCRKYFIENKILTLPSIFILKAAMYVRQNFDYFIKLGVSYSTRNGNKLLFPKHKSALYEKSPKYVSVAIYNKLPVYVTNLSTLKKFKKELKLFLFCRAFYTLQEFYST</sequence>
<feature type="domain" description="Reverse transcriptase" evidence="1">
    <location>
        <begin position="454"/>
        <end position="716"/>
    </location>
</feature>
<gene>
    <name evidence="2" type="ORF">WA026_014690</name>
</gene>
<dbReference type="InterPro" id="IPR043502">
    <property type="entry name" value="DNA/RNA_pol_sf"/>
</dbReference>
<dbReference type="GO" id="GO:0071897">
    <property type="term" value="P:DNA biosynthetic process"/>
    <property type="evidence" value="ECO:0007669"/>
    <property type="project" value="UniProtKB-ARBA"/>
</dbReference>
<dbReference type="Pfam" id="PF00078">
    <property type="entry name" value="RVT_1"/>
    <property type="match status" value="1"/>
</dbReference>
<dbReference type="InterPro" id="IPR005135">
    <property type="entry name" value="Endo/exonuclease/phosphatase"/>
</dbReference>
<organism evidence="2 3">
    <name type="scientific">Henosepilachna vigintioctopunctata</name>
    <dbReference type="NCBI Taxonomy" id="420089"/>
    <lineage>
        <taxon>Eukaryota</taxon>
        <taxon>Metazoa</taxon>
        <taxon>Ecdysozoa</taxon>
        <taxon>Arthropoda</taxon>
        <taxon>Hexapoda</taxon>
        <taxon>Insecta</taxon>
        <taxon>Pterygota</taxon>
        <taxon>Neoptera</taxon>
        <taxon>Endopterygota</taxon>
        <taxon>Coleoptera</taxon>
        <taxon>Polyphaga</taxon>
        <taxon>Cucujiformia</taxon>
        <taxon>Coccinelloidea</taxon>
        <taxon>Coccinellidae</taxon>
        <taxon>Epilachninae</taxon>
        <taxon>Epilachnini</taxon>
        <taxon>Henosepilachna</taxon>
    </lineage>
</organism>
<dbReference type="EMBL" id="JARQZJ010000128">
    <property type="protein sequence ID" value="KAK9891457.1"/>
    <property type="molecule type" value="Genomic_DNA"/>
</dbReference>
<dbReference type="CDD" id="cd01650">
    <property type="entry name" value="RT_nLTR_like"/>
    <property type="match status" value="1"/>
</dbReference>
<dbReference type="SUPFAM" id="SSF56219">
    <property type="entry name" value="DNase I-like"/>
    <property type="match status" value="1"/>
</dbReference>